<organism evidence="1 2">
    <name type="scientific">Ectocarpus siliculosus</name>
    <name type="common">Brown alga</name>
    <name type="synonym">Conferva siliculosa</name>
    <dbReference type="NCBI Taxonomy" id="2880"/>
    <lineage>
        <taxon>Eukaryota</taxon>
        <taxon>Sar</taxon>
        <taxon>Stramenopiles</taxon>
        <taxon>Ochrophyta</taxon>
        <taxon>PX clade</taxon>
        <taxon>Phaeophyceae</taxon>
        <taxon>Ectocarpales</taxon>
        <taxon>Ectocarpaceae</taxon>
        <taxon>Ectocarpus</taxon>
    </lineage>
</organism>
<proteinExistence type="predicted"/>
<sequence>MLAFPGGLAWVGHEQVQTQELATALVQALLNDQEVVRAGALFLREASANPETQAALVSLALYVLQHPDTRAETKVLAKKLIKAILDDPDTVLQVTDMVLKVIRTPQFRQGASELVVALGQSQEVYGAVVDLASRVIQDPKVQATLSTVLSASSREVLQDQVVFDHSKVFVAQVWQGRTILFSLTKSRVKQIFTATWMYRGIPGGTFCDCIFGSDACCGPHTNARCSSPQHRR</sequence>
<gene>
    <name evidence="1" type="ORF">Esi_0262_0002</name>
</gene>
<accession>D7FTZ2</accession>
<evidence type="ECO:0000313" key="2">
    <source>
        <dbReference type="Proteomes" id="UP000002630"/>
    </source>
</evidence>
<dbReference type="InParanoid" id="D7FTZ2"/>
<keyword evidence="2" id="KW-1185">Reference proteome</keyword>
<dbReference type="PANTHER" id="PTHR37935">
    <property type="entry name" value="CHROMOSOME UNDETERMINED SCAFFOLD_14, WHOLE GENOME SHOTGUN SEQUENCE"/>
    <property type="match status" value="1"/>
</dbReference>
<dbReference type="EMBL" id="FN648445">
    <property type="protein sequence ID" value="CBJ31519.1"/>
    <property type="molecule type" value="Genomic_DNA"/>
</dbReference>
<dbReference type="OrthoDB" id="276540at2759"/>
<dbReference type="Proteomes" id="UP000002630">
    <property type="component" value="Linkage Group LG23"/>
</dbReference>
<protein>
    <submittedName>
        <fullName evidence="1">Uncharacterized protein</fullName>
    </submittedName>
</protein>
<reference evidence="1 2" key="1">
    <citation type="journal article" date="2010" name="Nature">
        <title>The Ectocarpus genome and the independent evolution of multicellularity in brown algae.</title>
        <authorList>
            <person name="Cock J.M."/>
            <person name="Sterck L."/>
            <person name="Rouze P."/>
            <person name="Scornet D."/>
            <person name="Allen A.E."/>
            <person name="Amoutzias G."/>
            <person name="Anthouard V."/>
            <person name="Artiguenave F."/>
            <person name="Aury J.M."/>
            <person name="Badger J.H."/>
            <person name="Beszteri B."/>
            <person name="Billiau K."/>
            <person name="Bonnet E."/>
            <person name="Bothwell J.H."/>
            <person name="Bowler C."/>
            <person name="Boyen C."/>
            <person name="Brownlee C."/>
            <person name="Carrano C.J."/>
            <person name="Charrier B."/>
            <person name="Cho G.Y."/>
            <person name="Coelho S.M."/>
            <person name="Collen J."/>
            <person name="Corre E."/>
            <person name="Da Silva C."/>
            <person name="Delage L."/>
            <person name="Delaroque N."/>
            <person name="Dittami S.M."/>
            <person name="Doulbeau S."/>
            <person name="Elias M."/>
            <person name="Farnham G."/>
            <person name="Gachon C.M."/>
            <person name="Gschloessl B."/>
            <person name="Heesch S."/>
            <person name="Jabbari K."/>
            <person name="Jubin C."/>
            <person name="Kawai H."/>
            <person name="Kimura K."/>
            <person name="Kloareg B."/>
            <person name="Kupper F.C."/>
            <person name="Lang D."/>
            <person name="Le Bail A."/>
            <person name="Leblanc C."/>
            <person name="Lerouge P."/>
            <person name="Lohr M."/>
            <person name="Lopez P.J."/>
            <person name="Martens C."/>
            <person name="Maumus F."/>
            <person name="Michel G."/>
            <person name="Miranda-Saavedra D."/>
            <person name="Morales J."/>
            <person name="Moreau H."/>
            <person name="Motomura T."/>
            <person name="Nagasato C."/>
            <person name="Napoli C.A."/>
            <person name="Nelson D.R."/>
            <person name="Nyvall-Collen P."/>
            <person name="Peters A.F."/>
            <person name="Pommier C."/>
            <person name="Potin P."/>
            <person name="Poulain J."/>
            <person name="Quesneville H."/>
            <person name="Read B."/>
            <person name="Rensing S.A."/>
            <person name="Ritter A."/>
            <person name="Rousvoal S."/>
            <person name="Samanta M."/>
            <person name="Samson G."/>
            <person name="Schroeder D.C."/>
            <person name="Segurens B."/>
            <person name="Strittmatter M."/>
            <person name="Tonon T."/>
            <person name="Tregear J.W."/>
            <person name="Valentin K."/>
            <person name="von Dassow P."/>
            <person name="Yamagishi T."/>
            <person name="Van de Peer Y."/>
            <person name="Wincker P."/>
        </authorList>
    </citation>
    <scope>NUCLEOTIDE SEQUENCE [LARGE SCALE GENOMIC DNA]</scope>
    <source>
        <strain evidence="2">Ec32 / CCAP1310/4</strain>
    </source>
</reference>
<evidence type="ECO:0000313" key="1">
    <source>
        <dbReference type="EMBL" id="CBJ31519.1"/>
    </source>
</evidence>
<dbReference type="eggNOG" id="ENOG502SE2H">
    <property type="taxonomic scope" value="Eukaryota"/>
</dbReference>
<dbReference type="EMBL" id="FN649748">
    <property type="protein sequence ID" value="CBJ31519.1"/>
    <property type="molecule type" value="Genomic_DNA"/>
</dbReference>
<dbReference type="AlphaFoldDB" id="D7FTZ2"/>
<dbReference type="PANTHER" id="PTHR37935:SF1">
    <property type="entry name" value="CHROMOSOME UNDETERMINED SCAFFOLD_14, WHOLE GENOME SHOTGUN SEQUENCE"/>
    <property type="match status" value="1"/>
</dbReference>
<name>D7FTZ2_ECTSI</name>